<accession>A0A1L8R6M5</accession>
<protein>
    <submittedName>
        <fullName evidence="1">Uncharacterized protein</fullName>
    </submittedName>
</protein>
<proteinExistence type="predicted"/>
<sequence>MNTTNTQSNQKNKKIILLLLLLLLLSVGGYFVYRHFNQPDVPVTIVSGEFLPDGKDASKISGEELQQLAQKKVDASQFNMVIAPTANVQQGTKSDLFIQNPPHNANPINVEIRLKDSNELVYTSGAIHPGYEIKGATLEKKLEEGSYPATALFSIYDGNTKGKRGQVAAAIDFVVK</sequence>
<dbReference type="EMBL" id="JXKG01000008">
    <property type="protein sequence ID" value="OJG15381.1"/>
    <property type="molecule type" value="Genomic_DNA"/>
</dbReference>
<dbReference type="RefSeq" id="WP_071864763.1">
    <property type="nucleotide sequence ID" value="NZ_JBHLVQ010000012.1"/>
</dbReference>
<organism evidence="1 2">
    <name type="scientific">Enterococcus canintestini</name>
    <dbReference type="NCBI Taxonomy" id="317010"/>
    <lineage>
        <taxon>Bacteria</taxon>
        <taxon>Bacillati</taxon>
        <taxon>Bacillota</taxon>
        <taxon>Bacilli</taxon>
        <taxon>Lactobacillales</taxon>
        <taxon>Enterococcaceae</taxon>
        <taxon>Enterococcus</taxon>
    </lineage>
</organism>
<dbReference type="Proteomes" id="UP000182835">
    <property type="component" value="Unassembled WGS sequence"/>
</dbReference>
<dbReference type="AlphaFoldDB" id="A0A1L8R6M5"/>
<comment type="caution">
    <text evidence="1">The sequence shown here is derived from an EMBL/GenBank/DDBJ whole genome shotgun (WGS) entry which is preliminary data.</text>
</comment>
<gene>
    <name evidence="1" type="ORF">RU96_GL002432</name>
</gene>
<dbReference type="STRING" id="317010.RU96_GL002432"/>
<evidence type="ECO:0000313" key="2">
    <source>
        <dbReference type="Proteomes" id="UP000182835"/>
    </source>
</evidence>
<name>A0A1L8R6M5_9ENTE</name>
<reference evidence="1 2" key="1">
    <citation type="submission" date="2014-12" db="EMBL/GenBank/DDBJ databases">
        <title>Draft genome sequences of 29 type strains of Enterococci.</title>
        <authorList>
            <person name="Zhong Z."/>
            <person name="Sun Z."/>
            <person name="Liu W."/>
            <person name="Zhang W."/>
            <person name="Zhang H."/>
        </authorList>
    </citation>
    <scope>NUCLEOTIDE SEQUENCE [LARGE SCALE GENOMIC DNA]</scope>
    <source>
        <strain evidence="1 2">DSM 21207</strain>
    </source>
</reference>
<dbReference type="OrthoDB" id="2242134at2"/>
<evidence type="ECO:0000313" key="1">
    <source>
        <dbReference type="EMBL" id="OJG15381.1"/>
    </source>
</evidence>